<accession>A0A975GL76</accession>
<dbReference type="AlphaFoldDB" id="A0A975GL76"/>
<evidence type="ECO:0000313" key="2">
    <source>
        <dbReference type="EMBL" id="QTA85482.1"/>
    </source>
</evidence>
<feature type="coiled-coil region" evidence="1">
    <location>
        <begin position="85"/>
        <end position="119"/>
    </location>
</feature>
<keyword evidence="3" id="KW-1185">Reference proteome</keyword>
<evidence type="ECO:0000256" key="1">
    <source>
        <dbReference type="SAM" id="Coils"/>
    </source>
</evidence>
<keyword evidence="1" id="KW-0175">Coiled coil</keyword>
<proteinExistence type="predicted"/>
<organism evidence="2 3">
    <name type="scientific">Desulfonema magnum</name>
    <dbReference type="NCBI Taxonomy" id="45655"/>
    <lineage>
        <taxon>Bacteria</taxon>
        <taxon>Pseudomonadati</taxon>
        <taxon>Thermodesulfobacteriota</taxon>
        <taxon>Desulfobacteria</taxon>
        <taxon>Desulfobacterales</taxon>
        <taxon>Desulfococcaceae</taxon>
        <taxon>Desulfonema</taxon>
    </lineage>
</organism>
<evidence type="ECO:0000313" key="3">
    <source>
        <dbReference type="Proteomes" id="UP000663722"/>
    </source>
</evidence>
<dbReference type="KEGG" id="dmm:dnm_014930"/>
<dbReference type="Proteomes" id="UP000663722">
    <property type="component" value="Chromosome"/>
</dbReference>
<dbReference type="RefSeq" id="WP_207681525.1">
    <property type="nucleotide sequence ID" value="NZ_CP061800.1"/>
</dbReference>
<name>A0A975GL76_9BACT</name>
<protein>
    <submittedName>
        <fullName evidence="2">Uncharacterized protein</fullName>
    </submittedName>
</protein>
<gene>
    <name evidence="2" type="ORF">dnm_014930</name>
</gene>
<sequence length="135" mass="15720">MQNKDFYTTTHLIVAAIRVHEHQNNAAPSVDDICRSLSFSLEQGHFICNKLDEIEIIEIVRGAYGARLFIKDHLKIEEIPRAEKGSSLREEIEKFQNTKKDFEQKIESFQAEKAERQKTLFAEIESRLRQKTDAK</sequence>
<dbReference type="EMBL" id="CP061800">
    <property type="protein sequence ID" value="QTA85482.1"/>
    <property type="molecule type" value="Genomic_DNA"/>
</dbReference>
<reference evidence="2" key="1">
    <citation type="journal article" date="2021" name="Microb. Physiol.">
        <title>Proteogenomic Insights into the Physiology of Marine, Sulfate-Reducing, Filamentous Desulfonema limicola and Desulfonema magnum.</title>
        <authorList>
            <person name="Schnaars V."/>
            <person name="Wohlbrand L."/>
            <person name="Scheve S."/>
            <person name="Hinrichs C."/>
            <person name="Reinhardt R."/>
            <person name="Rabus R."/>
        </authorList>
    </citation>
    <scope>NUCLEOTIDE SEQUENCE</scope>
    <source>
        <strain evidence="2">4be13</strain>
    </source>
</reference>